<sequence>MPPVFPLISSKKENIAFSPYGLVSVALVLYEGSTGPSAAEIHNSLRLPWDREVTRVGFRDMHRYLKSYFSNDGFLRGLVLSKPNIGLRKNYTDLLQFYGFDVRTSQPHIPNTPGPPVLTTNDIYSSNNYNKANHNDSSITNNYSAPKNHTHNTETNHQVSKSYYYNTNTHNYHNTDSHNYTNISGNY</sequence>
<evidence type="ECO:0000313" key="4">
    <source>
        <dbReference type="EMBL" id="KAF6206340.1"/>
    </source>
</evidence>
<dbReference type="EMBL" id="WIXP02000008">
    <property type="protein sequence ID" value="KAF6206340.1"/>
    <property type="molecule type" value="Genomic_DNA"/>
</dbReference>
<feature type="compositionally biased region" description="Low complexity" evidence="3">
    <location>
        <begin position="163"/>
        <end position="187"/>
    </location>
</feature>
<dbReference type="InterPro" id="IPR036186">
    <property type="entry name" value="Serpin_sf"/>
</dbReference>
<dbReference type="SUPFAM" id="SSF56574">
    <property type="entry name" value="Serpins"/>
    <property type="match status" value="1"/>
</dbReference>
<proteinExistence type="predicted"/>
<name>A0A8S9XB78_APOLU</name>
<dbReference type="AlphaFoldDB" id="A0A8S9XB78"/>
<evidence type="ECO:0000256" key="3">
    <source>
        <dbReference type="SAM" id="MobiDB-lite"/>
    </source>
</evidence>
<keyword evidence="1" id="KW-0646">Protease inhibitor</keyword>
<feature type="region of interest" description="Disordered" evidence="3">
    <location>
        <begin position="133"/>
        <end position="187"/>
    </location>
</feature>
<accession>A0A8S9XB78</accession>
<protein>
    <submittedName>
        <fullName evidence="4">Uncharacterized protein</fullName>
    </submittedName>
</protein>
<organism evidence="4 5">
    <name type="scientific">Apolygus lucorum</name>
    <name type="common">Small green plant bug</name>
    <name type="synonym">Lygocoris lucorum</name>
    <dbReference type="NCBI Taxonomy" id="248454"/>
    <lineage>
        <taxon>Eukaryota</taxon>
        <taxon>Metazoa</taxon>
        <taxon>Ecdysozoa</taxon>
        <taxon>Arthropoda</taxon>
        <taxon>Hexapoda</taxon>
        <taxon>Insecta</taxon>
        <taxon>Pterygota</taxon>
        <taxon>Neoptera</taxon>
        <taxon>Paraneoptera</taxon>
        <taxon>Hemiptera</taxon>
        <taxon>Heteroptera</taxon>
        <taxon>Panheteroptera</taxon>
        <taxon>Cimicomorpha</taxon>
        <taxon>Miridae</taxon>
        <taxon>Mirini</taxon>
        <taxon>Apolygus</taxon>
    </lineage>
</organism>
<gene>
    <name evidence="4" type="ORF">GE061_017572</name>
</gene>
<dbReference type="OrthoDB" id="8179360at2759"/>
<dbReference type="Proteomes" id="UP000466442">
    <property type="component" value="Unassembled WGS sequence"/>
</dbReference>
<evidence type="ECO:0000313" key="5">
    <source>
        <dbReference type="Proteomes" id="UP000466442"/>
    </source>
</evidence>
<feature type="compositionally biased region" description="Polar residues" evidence="3">
    <location>
        <begin position="133"/>
        <end position="161"/>
    </location>
</feature>
<keyword evidence="2" id="KW-0722">Serine protease inhibitor</keyword>
<reference evidence="4" key="1">
    <citation type="journal article" date="2021" name="Mol. Ecol. Resour.">
        <title>Apolygus lucorum genome provides insights into omnivorousness and mesophyll feeding.</title>
        <authorList>
            <person name="Liu Y."/>
            <person name="Liu H."/>
            <person name="Wang H."/>
            <person name="Huang T."/>
            <person name="Liu B."/>
            <person name="Yang B."/>
            <person name="Yin L."/>
            <person name="Li B."/>
            <person name="Zhang Y."/>
            <person name="Zhang S."/>
            <person name="Jiang F."/>
            <person name="Zhang X."/>
            <person name="Ren Y."/>
            <person name="Wang B."/>
            <person name="Wang S."/>
            <person name="Lu Y."/>
            <person name="Wu K."/>
            <person name="Fan W."/>
            <person name="Wang G."/>
        </authorList>
    </citation>
    <scope>NUCLEOTIDE SEQUENCE</scope>
    <source>
        <strain evidence="4">12Hb</strain>
    </source>
</reference>
<dbReference type="Gene3D" id="3.30.497.10">
    <property type="entry name" value="Antithrombin, subunit I, domain 2"/>
    <property type="match status" value="1"/>
</dbReference>
<evidence type="ECO:0000256" key="1">
    <source>
        <dbReference type="ARBA" id="ARBA00022690"/>
    </source>
</evidence>
<keyword evidence="5" id="KW-1185">Reference proteome</keyword>
<comment type="caution">
    <text evidence="4">The sequence shown here is derived from an EMBL/GenBank/DDBJ whole genome shotgun (WGS) entry which is preliminary data.</text>
</comment>
<dbReference type="InterPro" id="IPR042178">
    <property type="entry name" value="Serpin_sf_1"/>
</dbReference>
<dbReference type="GO" id="GO:0004867">
    <property type="term" value="F:serine-type endopeptidase inhibitor activity"/>
    <property type="evidence" value="ECO:0007669"/>
    <property type="project" value="UniProtKB-KW"/>
</dbReference>
<evidence type="ECO:0000256" key="2">
    <source>
        <dbReference type="ARBA" id="ARBA00022900"/>
    </source>
</evidence>